<dbReference type="SUPFAM" id="SSF55729">
    <property type="entry name" value="Acyl-CoA N-acyltransferases (Nat)"/>
    <property type="match status" value="1"/>
</dbReference>
<dbReference type="PROSITE" id="PS51186">
    <property type="entry name" value="GNAT"/>
    <property type="match status" value="1"/>
</dbReference>
<evidence type="ECO:0000313" key="2">
    <source>
        <dbReference type="EMBL" id="GAA0738504.1"/>
    </source>
</evidence>
<dbReference type="Pfam" id="PF00583">
    <property type="entry name" value="Acetyltransf_1"/>
    <property type="match status" value="1"/>
</dbReference>
<dbReference type="RefSeq" id="WP_343760572.1">
    <property type="nucleotide sequence ID" value="NZ_BAAACG010000008.1"/>
</dbReference>
<dbReference type="Gene3D" id="3.40.630.30">
    <property type="match status" value="1"/>
</dbReference>
<proteinExistence type="predicted"/>
<reference evidence="3" key="1">
    <citation type="journal article" date="2019" name="Int. J. Syst. Evol. Microbiol.">
        <title>The Global Catalogue of Microorganisms (GCM) 10K type strain sequencing project: providing services to taxonomists for standard genome sequencing and annotation.</title>
        <authorList>
            <consortium name="The Broad Institute Genomics Platform"/>
            <consortium name="The Broad Institute Genome Sequencing Center for Infectious Disease"/>
            <person name="Wu L."/>
            <person name="Ma J."/>
        </authorList>
    </citation>
    <scope>NUCLEOTIDE SEQUENCE [LARGE SCALE GENOMIC DNA]</scope>
    <source>
        <strain evidence="3">JCM 1407</strain>
    </source>
</reference>
<dbReference type="Proteomes" id="UP001501510">
    <property type="component" value="Unassembled WGS sequence"/>
</dbReference>
<dbReference type="InterPro" id="IPR000182">
    <property type="entry name" value="GNAT_dom"/>
</dbReference>
<protein>
    <recommendedName>
        <fullName evidence="1">N-acetyltransferase domain-containing protein</fullName>
    </recommendedName>
</protein>
<name>A0ABP3UPD6_9CLOT</name>
<keyword evidence="3" id="KW-1185">Reference proteome</keyword>
<accession>A0ABP3UPD6</accession>
<dbReference type="CDD" id="cd04301">
    <property type="entry name" value="NAT_SF"/>
    <property type="match status" value="1"/>
</dbReference>
<evidence type="ECO:0000313" key="3">
    <source>
        <dbReference type="Proteomes" id="UP001501510"/>
    </source>
</evidence>
<dbReference type="EMBL" id="BAAACG010000008">
    <property type="protein sequence ID" value="GAA0738504.1"/>
    <property type="molecule type" value="Genomic_DNA"/>
</dbReference>
<sequence length="186" mass="21396">MKIIPLSLENKKYIKQCEMLLVDNFKDFSNIEIARRVIISSIDESKINIIAVNEDDRVLGWICGIEQYNANIWEIQPIVVDKQYQRKNIGKFLVCEFEKLVALRKGRTIILGVEDVNNETTLGGKDIYPNIFKQLENIKNLNNNPYEFYLKLGFKIVGVIPDSSGFGKPDILMAKRVANRVLQKSM</sequence>
<comment type="caution">
    <text evidence="2">The sequence shown here is derived from an EMBL/GenBank/DDBJ whole genome shotgun (WGS) entry which is preliminary data.</text>
</comment>
<organism evidence="2 3">
    <name type="scientific">Clostridium oceanicum</name>
    <dbReference type="NCBI Taxonomy" id="1543"/>
    <lineage>
        <taxon>Bacteria</taxon>
        <taxon>Bacillati</taxon>
        <taxon>Bacillota</taxon>
        <taxon>Clostridia</taxon>
        <taxon>Eubacteriales</taxon>
        <taxon>Clostridiaceae</taxon>
        <taxon>Clostridium</taxon>
    </lineage>
</organism>
<gene>
    <name evidence="2" type="ORF">GCM10008906_15970</name>
</gene>
<evidence type="ECO:0000259" key="1">
    <source>
        <dbReference type="PROSITE" id="PS51186"/>
    </source>
</evidence>
<feature type="domain" description="N-acetyltransferase" evidence="1">
    <location>
        <begin position="1"/>
        <end position="178"/>
    </location>
</feature>
<dbReference type="InterPro" id="IPR016181">
    <property type="entry name" value="Acyl_CoA_acyltransferase"/>
</dbReference>